<evidence type="ECO:0000313" key="5">
    <source>
        <dbReference type="EMBL" id="RII78255.1"/>
    </source>
</evidence>
<protein>
    <submittedName>
        <fullName evidence="5">Glycosyl hydrolase</fullName>
    </submittedName>
</protein>
<dbReference type="EMBL" id="QWLL01000017">
    <property type="protein sequence ID" value="RII78255.1"/>
    <property type="molecule type" value="Genomic_DNA"/>
</dbReference>
<feature type="signal peptide" evidence="3">
    <location>
        <begin position="1"/>
        <end position="25"/>
    </location>
</feature>
<gene>
    <name evidence="5" type="ORF">D0894_08455</name>
</gene>
<dbReference type="PANTHER" id="PTHR47199:SF2">
    <property type="entry name" value="PHOTOSYSTEM II STABILITY_ASSEMBLY FACTOR HCF136, CHLOROPLASTIC"/>
    <property type="match status" value="1"/>
</dbReference>
<dbReference type="CDD" id="cd15482">
    <property type="entry name" value="Sialidase_non-viral"/>
    <property type="match status" value="1"/>
</dbReference>
<dbReference type="GO" id="GO:0015979">
    <property type="term" value="P:photosynthesis"/>
    <property type="evidence" value="ECO:0007669"/>
    <property type="project" value="UniProtKB-KW"/>
</dbReference>
<feature type="domain" description="Photosynthesis system II assembly factor Ycf48/Hcf136-like" evidence="4">
    <location>
        <begin position="76"/>
        <end position="165"/>
    </location>
</feature>
<reference evidence="5 6" key="1">
    <citation type="submission" date="2018-08" db="EMBL/GenBank/DDBJ databases">
        <title>Draft genome sequence of the cyanotroph, Pseudomonas monteilii BCN3.</title>
        <authorList>
            <person name="Jones L.B."/>
            <person name="Kunz D.A."/>
        </authorList>
    </citation>
    <scope>NUCLEOTIDE SEQUENCE [LARGE SCALE GENOMIC DNA]</scope>
    <source>
        <strain evidence="5 6">BCN3</strain>
    </source>
</reference>
<keyword evidence="5" id="KW-0378">Hydrolase</keyword>
<evidence type="ECO:0000256" key="3">
    <source>
        <dbReference type="SAM" id="SignalP"/>
    </source>
</evidence>
<feature type="chain" id="PRO_5017208406" evidence="3">
    <location>
        <begin position="26"/>
        <end position="329"/>
    </location>
</feature>
<dbReference type="GO" id="GO:0016787">
    <property type="term" value="F:hydrolase activity"/>
    <property type="evidence" value="ECO:0007669"/>
    <property type="project" value="UniProtKB-KW"/>
</dbReference>
<dbReference type="Proteomes" id="UP000265875">
    <property type="component" value="Unassembled WGS sequence"/>
</dbReference>
<evidence type="ECO:0000256" key="2">
    <source>
        <dbReference type="ARBA" id="ARBA00023276"/>
    </source>
</evidence>
<dbReference type="RefSeq" id="WP_119369372.1">
    <property type="nucleotide sequence ID" value="NZ_QWLL01000017.1"/>
</dbReference>
<dbReference type="AlphaFoldDB" id="A0A399MA35"/>
<dbReference type="Gene3D" id="2.130.10.10">
    <property type="entry name" value="YVTN repeat-like/Quinoprotein amine dehydrogenase"/>
    <property type="match status" value="2"/>
</dbReference>
<evidence type="ECO:0000313" key="6">
    <source>
        <dbReference type="Proteomes" id="UP000265875"/>
    </source>
</evidence>
<dbReference type="Pfam" id="PF14870">
    <property type="entry name" value="PSII_BNR"/>
    <property type="match status" value="1"/>
</dbReference>
<evidence type="ECO:0000259" key="4">
    <source>
        <dbReference type="Pfam" id="PF14870"/>
    </source>
</evidence>
<accession>A0A399MA35</accession>
<dbReference type="InterPro" id="IPR015943">
    <property type="entry name" value="WD40/YVTN_repeat-like_dom_sf"/>
</dbReference>
<name>A0A399MA35_9PSED</name>
<dbReference type="GO" id="GO:0009523">
    <property type="term" value="C:photosystem II"/>
    <property type="evidence" value="ECO:0007669"/>
    <property type="project" value="UniProtKB-KW"/>
</dbReference>
<evidence type="ECO:0000256" key="1">
    <source>
        <dbReference type="ARBA" id="ARBA00022531"/>
    </source>
</evidence>
<dbReference type="InterPro" id="IPR028203">
    <property type="entry name" value="PSII_CF48-like_dom"/>
</dbReference>
<organism evidence="5 6">
    <name type="scientific">Pseudomonas monteilii</name>
    <dbReference type="NCBI Taxonomy" id="76759"/>
    <lineage>
        <taxon>Bacteria</taxon>
        <taxon>Pseudomonadati</taxon>
        <taxon>Pseudomonadota</taxon>
        <taxon>Gammaproteobacteria</taxon>
        <taxon>Pseudomonadales</taxon>
        <taxon>Pseudomonadaceae</taxon>
        <taxon>Pseudomonas</taxon>
    </lineage>
</organism>
<comment type="caution">
    <text evidence="5">The sequence shown here is derived from an EMBL/GenBank/DDBJ whole genome shotgun (WGS) entry which is preliminary data.</text>
</comment>
<dbReference type="PANTHER" id="PTHR47199">
    <property type="entry name" value="PHOTOSYSTEM II STABILITY/ASSEMBLY FACTOR HCF136, CHLOROPLASTIC"/>
    <property type="match status" value="1"/>
</dbReference>
<keyword evidence="1" id="KW-0602">Photosynthesis</keyword>
<keyword evidence="2" id="KW-0604">Photosystem II</keyword>
<keyword evidence="3" id="KW-0732">Signal</keyword>
<dbReference type="SUPFAM" id="SSF110296">
    <property type="entry name" value="Oligoxyloglucan reducing end-specific cellobiohydrolase"/>
    <property type="match status" value="1"/>
</dbReference>
<proteinExistence type="predicted"/>
<sequence length="329" mass="34718">MKTIQRLMFLTGVLALAPLVSVVQAEPGVTAAVQSAIASEAMMLGVARAESRIVAVGDHGVVLLSDDQGASFRQAHSVPVSSPLNAVSFAGAKKGWAVGQGGAILVTEDGGENWQLQRFSTEEDRPLFAVHFFNEREGVAVGLWSLVLITRDGGQTWVEQPLQPVEGEKRADLNLLSLFPDAQGGIYATAERGKVLRSQDKGITWEYLDTGYSGTLWTGAVLPDGSLLVGGQRGTLMLSRDGGHAWRHVALPATNSITGVDVSGEVIDVVGLDGFTASSHDGGQSFVAAPREDGTSLTAVIRTDGGALLFSKRGVIRAEDRRVAMQGNE</sequence>